<reference evidence="4" key="1">
    <citation type="journal article" date="2019" name="Int. J. Syst. Evol. Microbiol.">
        <title>The Global Catalogue of Microorganisms (GCM) 10K type strain sequencing project: providing services to taxonomists for standard genome sequencing and annotation.</title>
        <authorList>
            <consortium name="The Broad Institute Genomics Platform"/>
            <consortium name="The Broad Institute Genome Sequencing Center for Infectious Disease"/>
            <person name="Wu L."/>
            <person name="Ma J."/>
        </authorList>
    </citation>
    <scope>NUCLEOTIDE SEQUENCE [LARGE SCALE GENOMIC DNA]</scope>
    <source>
        <strain evidence="4">CGMCC 1.18575</strain>
    </source>
</reference>
<dbReference type="Proteomes" id="UP001596113">
    <property type="component" value="Unassembled WGS sequence"/>
</dbReference>
<name>A0ABW0HUE8_9BACL</name>
<dbReference type="InterPro" id="IPR046357">
    <property type="entry name" value="PPIase_dom_sf"/>
</dbReference>
<sequence>MAKTILGKGKSYAILGLLAALTVGFILIGPIHKTSDKNHSPYPISLNGSEVSEDEFGMYLDFNKALVVNDFKQTYDADYSEQFWTTPYSGEIPQRKLIDYAKAQLMKTRVVQLLAQKSGVIKEIGYRSFLEKMEAENARRSKAAANNEIVYGPTSFEVLAYYSYYMSNLENATIDAMLKNGTISISEEQAKRDYETNKQSKYAKQGRIKLEWATLAYGPGTSTKDKNDALDRMKQLNKAVANGASLVETASGLGVDVIDANLTDTSRRTAALENPLLLRRAERLKEGETSEVFEENEAFHIIRCVSASGMVILPFDQVKDSIARQLAKEKFDDIVQGEMEDSTIQWSNRIEMKLWKKWMEMNFIK</sequence>
<protein>
    <submittedName>
        <fullName evidence="3">Peptidyl-prolyl cis-trans isomerase</fullName>
    </submittedName>
</protein>
<dbReference type="EMBL" id="JBHSMI010000025">
    <property type="protein sequence ID" value="MFC5404138.1"/>
    <property type="molecule type" value="Genomic_DNA"/>
</dbReference>
<dbReference type="Pfam" id="PF13145">
    <property type="entry name" value="Rotamase_2"/>
    <property type="match status" value="1"/>
</dbReference>
<proteinExistence type="predicted"/>
<evidence type="ECO:0000259" key="2">
    <source>
        <dbReference type="Pfam" id="PF13145"/>
    </source>
</evidence>
<dbReference type="InterPro" id="IPR000297">
    <property type="entry name" value="PPIase_PpiC"/>
</dbReference>
<keyword evidence="4" id="KW-1185">Reference proteome</keyword>
<organism evidence="3 4">
    <name type="scientific">Cohnella soli</name>
    <dbReference type="NCBI Taxonomy" id="425005"/>
    <lineage>
        <taxon>Bacteria</taxon>
        <taxon>Bacillati</taxon>
        <taxon>Bacillota</taxon>
        <taxon>Bacilli</taxon>
        <taxon>Bacillales</taxon>
        <taxon>Paenibacillaceae</taxon>
        <taxon>Cohnella</taxon>
    </lineage>
</organism>
<dbReference type="Gene3D" id="3.10.50.40">
    <property type="match status" value="1"/>
</dbReference>
<keyword evidence="1" id="KW-0812">Transmembrane</keyword>
<dbReference type="InterPro" id="IPR050245">
    <property type="entry name" value="PrsA_foldase"/>
</dbReference>
<evidence type="ECO:0000313" key="4">
    <source>
        <dbReference type="Proteomes" id="UP001596113"/>
    </source>
</evidence>
<dbReference type="GO" id="GO:0016853">
    <property type="term" value="F:isomerase activity"/>
    <property type="evidence" value="ECO:0007669"/>
    <property type="project" value="UniProtKB-KW"/>
</dbReference>
<keyword evidence="3" id="KW-0413">Isomerase</keyword>
<gene>
    <name evidence="3" type="ORF">ACFPOF_15445</name>
</gene>
<feature type="transmembrane region" description="Helical" evidence="1">
    <location>
        <begin position="12"/>
        <end position="31"/>
    </location>
</feature>
<dbReference type="SUPFAM" id="SSF54534">
    <property type="entry name" value="FKBP-like"/>
    <property type="match status" value="1"/>
</dbReference>
<accession>A0ABW0HUE8</accession>
<dbReference type="PANTHER" id="PTHR47245">
    <property type="entry name" value="PEPTIDYLPROLYL ISOMERASE"/>
    <property type="match status" value="1"/>
</dbReference>
<feature type="domain" description="PpiC" evidence="2">
    <location>
        <begin position="185"/>
        <end position="320"/>
    </location>
</feature>
<dbReference type="PANTHER" id="PTHR47245:SF2">
    <property type="entry name" value="PEPTIDYL-PROLYL CIS-TRANS ISOMERASE HP_0175-RELATED"/>
    <property type="match status" value="1"/>
</dbReference>
<keyword evidence="1" id="KW-1133">Transmembrane helix</keyword>
<dbReference type="RefSeq" id="WP_378134130.1">
    <property type="nucleotide sequence ID" value="NZ_JBHSMI010000025.1"/>
</dbReference>
<evidence type="ECO:0000313" key="3">
    <source>
        <dbReference type="EMBL" id="MFC5404138.1"/>
    </source>
</evidence>
<comment type="caution">
    <text evidence="3">The sequence shown here is derived from an EMBL/GenBank/DDBJ whole genome shotgun (WGS) entry which is preliminary data.</text>
</comment>
<evidence type="ECO:0000256" key="1">
    <source>
        <dbReference type="SAM" id="Phobius"/>
    </source>
</evidence>
<keyword evidence="1" id="KW-0472">Membrane</keyword>